<dbReference type="STRING" id="70415.A0A5S6R2Y0"/>
<name>A0A5S6R2Y0_TRIMR</name>
<reference evidence="4" key="1">
    <citation type="submission" date="2019-12" db="UniProtKB">
        <authorList>
            <consortium name="WormBaseParasite"/>
        </authorList>
    </citation>
    <scope>IDENTIFICATION</scope>
</reference>
<evidence type="ECO:0000313" key="4">
    <source>
        <dbReference type="WBParaSite" id="TMUE_3000013996.1"/>
    </source>
</evidence>
<proteinExistence type="predicted"/>
<dbReference type="InterPro" id="IPR003609">
    <property type="entry name" value="Pan_app"/>
</dbReference>
<accession>A0A5S6R2Y0</accession>
<evidence type="ECO:0000256" key="1">
    <source>
        <dbReference type="SAM" id="SignalP"/>
    </source>
</evidence>
<dbReference type="AlphaFoldDB" id="A0A5S6R2Y0"/>
<sequence>MHMVQLRNAAVVISFMWIHQCRACLLCNCFEKFESKDIWVPLLPYAVAQTVRTTNVDECLETCLRDIIKCEAAVFREASGNKPCCELYDKLPLAGNIQSSIFSHLYVRDRLRTCARYGMNAMAKEPADSTIISRKVHERALFGRKNARR</sequence>
<dbReference type="WBParaSite" id="TMUE_3000013996.1">
    <property type="protein sequence ID" value="TMUE_3000013996.1"/>
    <property type="gene ID" value="WBGene00302087"/>
</dbReference>
<dbReference type="PROSITE" id="PS50948">
    <property type="entry name" value="PAN"/>
    <property type="match status" value="1"/>
</dbReference>
<keyword evidence="1" id="KW-0732">Signal</keyword>
<feature type="domain" description="Apple" evidence="2">
    <location>
        <begin position="29"/>
        <end position="114"/>
    </location>
</feature>
<protein>
    <submittedName>
        <fullName evidence="4">Apple domain-containing protein</fullName>
    </submittedName>
</protein>
<keyword evidence="3" id="KW-1185">Reference proteome</keyword>
<dbReference type="Proteomes" id="UP000046395">
    <property type="component" value="Unassembled WGS sequence"/>
</dbReference>
<feature type="chain" id="PRO_5024293124" evidence="1">
    <location>
        <begin position="24"/>
        <end position="149"/>
    </location>
</feature>
<evidence type="ECO:0000313" key="3">
    <source>
        <dbReference type="Proteomes" id="UP000046395"/>
    </source>
</evidence>
<evidence type="ECO:0000259" key="2">
    <source>
        <dbReference type="PROSITE" id="PS50948"/>
    </source>
</evidence>
<feature type="signal peptide" evidence="1">
    <location>
        <begin position="1"/>
        <end position="23"/>
    </location>
</feature>
<organism evidence="3 4">
    <name type="scientific">Trichuris muris</name>
    <name type="common">Mouse whipworm</name>
    <dbReference type="NCBI Taxonomy" id="70415"/>
    <lineage>
        <taxon>Eukaryota</taxon>
        <taxon>Metazoa</taxon>
        <taxon>Ecdysozoa</taxon>
        <taxon>Nematoda</taxon>
        <taxon>Enoplea</taxon>
        <taxon>Dorylaimia</taxon>
        <taxon>Trichinellida</taxon>
        <taxon>Trichuridae</taxon>
        <taxon>Trichuris</taxon>
    </lineage>
</organism>